<keyword evidence="6" id="KW-0460">Magnesium</keyword>
<comment type="subunit">
    <text evidence="10">Homooctamer. Dimer of tetramers.</text>
</comment>
<evidence type="ECO:0000256" key="8">
    <source>
        <dbReference type="ARBA" id="ARBA00023229"/>
    </source>
</evidence>
<gene>
    <name evidence="13" type="ORF">LCGC14_0268910</name>
</gene>
<feature type="domain" description="FMN-dependent dehydrogenase" evidence="12">
    <location>
        <begin position="214"/>
        <end position="374"/>
    </location>
</feature>
<evidence type="ECO:0000256" key="6">
    <source>
        <dbReference type="ARBA" id="ARBA00022842"/>
    </source>
</evidence>
<dbReference type="GO" id="GO:0008299">
    <property type="term" value="P:isoprenoid biosynthetic process"/>
    <property type="evidence" value="ECO:0007669"/>
    <property type="project" value="UniProtKB-KW"/>
</dbReference>
<name>A0A0F9UGK0_9ZZZZ</name>
<evidence type="ECO:0000259" key="12">
    <source>
        <dbReference type="Pfam" id="PF01070"/>
    </source>
</evidence>
<comment type="caution">
    <text evidence="13">The sequence shown here is derived from an EMBL/GenBank/DDBJ whole genome shotgun (WGS) entry which is preliminary data.</text>
</comment>
<evidence type="ECO:0000256" key="5">
    <source>
        <dbReference type="ARBA" id="ARBA00022723"/>
    </source>
</evidence>
<dbReference type="SUPFAM" id="SSF51395">
    <property type="entry name" value="FMN-linked oxidoreductases"/>
    <property type="match status" value="1"/>
</dbReference>
<keyword evidence="8" id="KW-0414">Isoprene biosynthesis</keyword>
<evidence type="ECO:0000313" key="13">
    <source>
        <dbReference type="EMBL" id="KKN86492.1"/>
    </source>
</evidence>
<proteinExistence type="inferred from homology"/>
<evidence type="ECO:0000256" key="3">
    <source>
        <dbReference type="ARBA" id="ARBA00022630"/>
    </source>
</evidence>
<dbReference type="AlphaFoldDB" id="A0A0F9UGK0"/>
<reference evidence="13" key="1">
    <citation type="journal article" date="2015" name="Nature">
        <title>Complex archaea that bridge the gap between prokaryotes and eukaryotes.</title>
        <authorList>
            <person name="Spang A."/>
            <person name="Saw J.H."/>
            <person name="Jorgensen S.L."/>
            <person name="Zaremba-Niedzwiedzka K."/>
            <person name="Martijn J."/>
            <person name="Lind A.E."/>
            <person name="van Eijk R."/>
            <person name="Schleper C."/>
            <person name="Guy L."/>
            <person name="Ettema T.J."/>
        </authorList>
    </citation>
    <scope>NUCLEOTIDE SEQUENCE</scope>
</reference>
<comment type="cofactor">
    <cofactor evidence="1">
        <name>FMN</name>
        <dbReference type="ChEBI" id="CHEBI:58210"/>
    </cofactor>
</comment>
<keyword evidence="3" id="KW-0285">Flavoprotein</keyword>
<accession>A0A0F9UGK0</accession>
<dbReference type="PIRSF" id="PIRSF003314">
    <property type="entry name" value="IPP_isomerase"/>
    <property type="match status" value="1"/>
</dbReference>
<keyword evidence="4" id="KW-0288">FMN</keyword>
<keyword evidence="2" id="KW-0963">Cytoplasm</keyword>
<organism evidence="13">
    <name type="scientific">marine sediment metagenome</name>
    <dbReference type="NCBI Taxonomy" id="412755"/>
    <lineage>
        <taxon>unclassified sequences</taxon>
        <taxon>metagenomes</taxon>
        <taxon>ecological metagenomes</taxon>
    </lineage>
</organism>
<evidence type="ECO:0000256" key="7">
    <source>
        <dbReference type="ARBA" id="ARBA00022857"/>
    </source>
</evidence>
<dbReference type="PANTHER" id="PTHR43665">
    <property type="entry name" value="ISOPENTENYL-DIPHOSPHATE DELTA-ISOMERASE"/>
    <property type="match status" value="1"/>
</dbReference>
<evidence type="ECO:0000256" key="4">
    <source>
        <dbReference type="ARBA" id="ARBA00022643"/>
    </source>
</evidence>
<dbReference type="Gene3D" id="3.20.20.70">
    <property type="entry name" value="Aldolase class I"/>
    <property type="match status" value="1"/>
</dbReference>
<dbReference type="Pfam" id="PF01070">
    <property type="entry name" value="FMN_dh"/>
    <property type="match status" value="2"/>
</dbReference>
<protein>
    <recommendedName>
        <fullName evidence="12">FMN-dependent dehydrogenase domain-containing protein</fullName>
    </recommendedName>
</protein>
<dbReference type="HAMAP" id="MF_00354">
    <property type="entry name" value="Idi_2"/>
    <property type="match status" value="1"/>
</dbReference>
<keyword evidence="5" id="KW-0479">Metal-binding</keyword>
<feature type="domain" description="FMN-dependent dehydrogenase" evidence="12">
    <location>
        <begin position="59"/>
        <end position="135"/>
    </location>
</feature>
<keyword evidence="9" id="KW-0413">Isomerase</keyword>
<dbReference type="GO" id="GO:0016491">
    <property type="term" value="F:oxidoreductase activity"/>
    <property type="evidence" value="ECO:0007669"/>
    <property type="project" value="InterPro"/>
</dbReference>
<evidence type="ECO:0000256" key="9">
    <source>
        <dbReference type="ARBA" id="ARBA00023235"/>
    </source>
</evidence>
<keyword evidence="7" id="KW-0521">NADP</keyword>
<dbReference type="InterPro" id="IPR011179">
    <property type="entry name" value="IPdP_isomerase"/>
</dbReference>
<evidence type="ECO:0000256" key="10">
    <source>
        <dbReference type="ARBA" id="ARBA00025810"/>
    </source>
</evidence>
<evidence type="ECO:0000256" key="11">
    <source>
        <dbReference type="SAM" id="MobiDB-lite"/>
    </source>
</evidence>
<dbReference type="NCBIfam" id="TIGR02151">
    <property type="entry name" value="IPP_isom_2"/>
    <property type="match status" value="1"/>
</dbReference>
<dbReference type="GO" id="GO:0010181">
    <property type="term" value="F:FMN binding"/>
    <property type="evidence" value="ECO:0007669"/>
    <property type="project" value="InterPro"/>
</dbReference>
<dbReference type="PANTHER" id="PTHR43665:SF1">
    <property type="entry name" value="ISOPENTENYL-DIPHOSPHATE DELTA-ISOMERASE"/>
    <property type="match status" value="1"/>
</dbReference>
<feature type="region of interest" description="Disordered" evidence="11">
    <location>
        <begin position="1"/>
        <end position="44"/>
    </location>
</feature>
<evidence type="ECO:0000256" key="2">
    <source>
        <dbReference type="ARBA" id="ARBA00022490"/>
    </source>
</evidence>
<sequence length="379" mass="38878">MDAGRHEMPLSGAAATSIRTTAADRTQADVAEQPGAAPSGDIEGRKSDHLDIVLAPALAARRAPNGFDRIVFEHVALPEIALADVDLSTNFLGRRLKAPLLIASMTGGPERSARINAHLAEAAETLGLAFAVGSQRIALEGRGSGGLDRSLRALAPSIPILGNIGAAQLALGYGPDEARRAVEMIDADALIVHLNPLQEAVQAGGDTDWRGVLAAIEGLARALPVPVVVKEVGAGLSGRLARRLVDAGVQAIDVAGAGGTSWAAVEAERAGDTATRETALVFSDWGIATPRAIVAVRAACPDTVVIGSGGVRNGLDAARAIRLGADLAGQAAASLPHAERSAEAVVDHFRQIIQQLRIACFCTGSADLAALRQAPLLEG</sequence>
<evidence type="ECO:0000256" key="1">
    <source>
        <dbReference type="ARBA" id="ARBA00001917"/>
    </source>
</evidence>
<dbReference type="EMBL" id="LAZR01000147">
    <property type="protein sequence ID" value="KKN86492.1"/>
    <property type="molecule type" value="Genomic_DNA"/>
</dbReference>
<dbReference type="InterPro" id="IPR013785">
    <property type="entry name" value="Aldolase_TIM"/>
</dbReference>
<dbReference type="InterPro" id="IPR000262">
    <property type="entry name" value="FMN-dep_DH"/>
</dbReference>
<dbReference type="GO" id="GO:0046872">
    <property type="term" value="F:metal ion binding"/>
    <property type="evidence" value="ECO:0007669"/>
    <property type="project" value="UniProtKB-KW"/>
</dbReference>
<dbReference type="CDD" id="cd02811">
    <property type="entry name" value="IDI-2_FMN"/>
    <property type="match status" value="1"/>
</dbReference>
<dbReference type="GO" id="GO:0004452">
    <property type="term" value="F:isopentenyl-diphosphate delta-isomerase activity"/>
    <property type="evidence" value="ECO:0007669"/>
    <property type="project" value="InterPro"/>
</dbReference>